<evidence type="ECO:0008006" key="3">
    <source>
        <dbReference type="Google" id="ProtNLM"/>
    </source>
</evidence>
<dbReference type="SUPFAM" id="SSF158682">
    <property type="entry name" value="TerB-like"/>
    <property type="match status" value="1"/>
</dbReference>
<sequence>MSLFDRASGSQSRVQNALSQPEAFAAIALIAVASDGNLSNKQASDIYKALSNLKPLNSQSEDDMQSMFEVLSGIIRHEGVNNLFDTAKDSLSEDLREAAFAVATDLVLADGILAEEQDFLIEFYQALRIQRETGQKIIEVMFIKNRG</sequence>
<dbReference type="EMBL" id="AP018227">
    <property type="protein sequence ID" value="BAY82928.1"/>
    <property type="molecule type" value="Genomic_DNA"/>
</dbReference>
<dbReference type="AlphaFoldDB" id="A0A1Z4LPB5"/>
<dbReference type="Gene3D" id="1.10.3680.10">
    <property type="entry name" value="TerB-like"/>
    <property type="match status" value="1"/>
</dbReference>
<name>A0A1Z4LPB5_9CYAN</name>
<reference evidence="1 2" key="1">
    <citation type="submission" date="2017-06" db="EMBL/GenBank/DDBJ databases">
        <title>Genome sequencing of cyanobaciteial culture collection at National Institute for Environmental Studies (NIES).</title>
        <authorList>
            <person name="Hirose Y."/>
            <person name="Shimura Y."/>
            <person name="Fujisawa T."/>
            <person name="Nakamura Y."/>
            <person name="Kawachi M."/>
        </authorList>
    </citation>
    <scope>NUCLEOTIDE SEQUENCE [LARGE SCALE GENOMIC DNA]</scope>
    <source>
        <strain evidence="1 2">NIES-267</strain>
    </source>
</reference>
<proteinExistence type="predicted"/>
<evidence type="ECO:0000313" key="1">
    <source>
        <dbReference type="EMBL" id="BAY82928.1"/>
    </source>
</evidence>
<protein>
    <recommendedName>
        <fullName evidence="3">Co-chaperone DjlA N-terminal domain-containing protein</fullName>
    </recommendedName>
</protein>
<dbReference type="CDD" id="cd07176">
    <property type="entry name" value="terB"/>
    <property type="match status" value="1"/>
</dbReference>
<accession>A0A1Z4LPB5</accession>
<dbReference type="OrthoDB" id="530988at2"/>
<dbReference type="InterPro" id="IPR029024">
    <property type="entry name" value="TerB-like"/>
</dbReference>
<evidence type="ECO:0000313" key="2">
    <source>
        <dbReference type="Proteomes" id="UP000218418"/>
    </source>
</evidence>
<organism evidence="1 2">
    <name type="scientific">Calothrix parasitica NIES-267</name>
    <dbReference type="NCBI Taxonomy" id="1973488"/>
    <lineage>
        <taxon>Bacteria</taxon>
        <taxon>Bacillati</taxon>
        <taxon>Cyanobacteriota</taxon>
        <taxon>Cyanophyceae</taxon>
        <taxon>Nostocales</taxon>
        <taxon>Calotrichaceae</taxon>
        <taxon>Calothrix</taxon>
    </lineage>
</organism>
<gene>
    <name evidence="1" type="ORF">NIES267_24140</name>
</gene>
<dbReference type="Proteomes" id="UP000218418">
    <property type="component" value="Chromosome"/>
</dbReference>
<keyword evidence="2" id="KW-1185">Reference proteome</keyword>